<proteinExistence type="predicted"/>
<dbReference type="AlphaFoldDB" id="A0A6J6WLH0"/>
<keyword evidence="3" id="KW-1003">Cell membrane</keyword>
<dbReference type="PANTHER" id="PTHR43297">
    <property type="entry name" value="OLIGOPEPTIDE TRANSPORT ATP-BINDING PROTEIN APPD"/>
    <property type="match status" value="1"/>
</dbReference>
<evidence type="ECO:0000313" key="5">
    <source>
        <dbReference type="EMBL" id="CAB4785602.1"/>
    </source>
</evidence>
<sequence>MFRGLLNQGLAIVLVSHDLGVIRYLTKRVYVMKDGVFVESGDTETIFNDPQQAYTKELLASIPGTLGVAARKKLQG</sequence>
<dbReference type="InterPro" id="IPR027417">
    <property type="entry name" value="P-loop_NTPase"/>
</dbReference>
<protein>
    <submittedName>
        <fullName evidence="5">Unannotated protein</fullName>
    </submittedName>
</protein>
<keyword evidence="4" id="KW-0472">Membrane</keyword>
<evidence type="ECO:0000256" key="2">
    <source>
        <dbReference type="ARBA" id="ARBA00022448"/>
    </source>
</evidence>
<dbReference type="PANTHER" id="PTHR43297:SF2">
    <property type="entry name" value="DIPEPTIDE TRANSPORT ATP-BINDING PROTEIN DPPD"/>
    <property type="match status" value="1"/>
</dbReference>
<comment type="subcellular location">
    <subcellularLocation>
        <location evidence="1">Membrane</location>
    </subcellularLocation>
</comment>
<name>A0A6J6WLH0_9ZZZZ</name>
<dbReference type="SUPFAM" id="SSF52540">
    <property type="entry name" value="P-loop containing nucleoside triphosphate hydrolases"/>
    <property type="match status" value="1"/>
</dbReference>
<dbReference type="InterPro" id="IPR050388">
    <property type="entry name" value="ABC_Ni/Peptide_Import"/>
</dbReference>
<evidence type="ECO:0000256" key="3">
    <source>
        <dbReference type="ARBA" id="ARBA00022475"/>
    </source>
</evidence>
<reference evidence="5" key="1">
    <citation type="submission" date="2020-05" db="EMBL/GenBank/DDBJ databases">
        <authorList>
            <person name="Chiriac C."/>
            <person name="Salcher M."/>
            <person name="Ghai R."/>
            <person name="Kavagutti S V."/>
        </authorList>
    </citation>
    <scope>NUCLEOTIDE SEQUENCE</scope>
</reference>
<dbReference type="EMBL" id="CAEZZZ010000098">
    <property type="protein sequence ID" value="CAB4785602.1"/>
    <property type="molecule type" value="Genomic_DNA"/>
</dbReference>
<accession>A0A6J6WLH0</accession>
<gene>
    <name evidence="5" type="ORF">UFOPK2931_01049</name>
</gene>
<organism evidence="5">
    <name type="scientific">freshwater metagenome</name>
    <dbReference type="NCBI Taxonomy" id="449393"/>
    <lineage>
        <taxon>unclassified sequences</taxon>
        <taxon>metagenomes</taxon>
        <taxon>ecological metagenomes</taxon>
    </lineage>
</organism>
<keyword evidence="2" id="KW-0813">Transport</keyword>
<dbReference type="GO" id="GO:0016020">
    <property type="term" value="C:membrane"/>
    <property type="evidence" value="ECO:0007669"/>
    <property type="project" value="UniProtKB-SubCell"/>
</dbReference>
<dbReference type="Gene3D" id="3.40.50.300">
    <property type="entry name" value="P-loop containing nucleotide triphosphate hydrolases"/>
    <property type="match status" value="1"/>
</dbReference>
<evidence type="ECO:0000256" key="4">
    <source>
        <dbReference type="ARBA" id="ARBA00023136"/>
    </source>
</evidence>
<evidence type="ECO:0000256" key="1">
    <source>
        <dbReference type="ARBA" id="ARBA00004370"/>
    </source>
</evidence>